<evidence type="ECO:0000256" key="1">
    <source>
        <dbReference type="ARBA" id="ARBA00022679"/>
    </source>
</evidence>
<keyword evidence="9" id="KW-1185">Reference proteome</keyword>
<feature type="active site" description="Proton acceptor" evidence="5">
    <location>
        <position position="72"/>
    </location>
</feature>
<accession>G0QQJ2</accession>
<dbReference type="PANTHER" id="PTHR24348">
    <property type="entry name" value="SERINE/THREONINE-PROTEIN KINASE UNC-51-RELATED"/>
    <property type="match status" value="1"/>
</dbReference>
<dbReference type="EC" id="2.7.11.17" evidence="8"/>
<protein>
    <submittedName>
        <fullName evidence="8">Protein kinase domain protein</fullName>
        <ecNumber evidence="8">2.7.11.17</ecNumber>
    </submittedName>
</protein>
<dbReference type="SMART" id="SM00220">
    <property type="entry name" value="S_TKc"/>
    <property type="match status" value="1"/>
</dbReference>
<dbReference type="GO" id="GO:0010506">
    <property type="term" value="P:regulation of autophagy"/>
    <property type="evidence" value="ECO:0007669"/>
    <property type="project" value="InterPro"/>
</dbReference>
<proteinExistence type="predicted"/>
<keyword evidence="6" id="KW-0479">Metal-binding</keyword>
<keyword evidence="1 8" id="KW-0808">Transferase</keyword>
<dbReference type="GO" id="GO:0016020">
    <property type="term" value="C:membrane"/>
    <property type="evidence" value="ECO:0007669"/>
    <property type="project" value="TreeGrafter"/>
</dbReference>
<dbReference type="Gene3D" id="1.10.510.10">
    <property type="entry name" value="Transferase(Phosphotransferase) domain 1"/>
    <property type="match status" value="1"/>
</dbReference>
<organism evidence="8 9">
    <name type="scientific">Ichthyophthirius multifiliis</name>
    <name type="common">White spot disease agent</name>
    <name type="synonym">Ich</name>
    <dbReference type="NCBI Taxonomy" id="5932"/>
    <lineage>
        <taxon>Eukaryota</taxon>
        <taxon>Sar</taxon>
        <taxon>Alveolata</taxon>
        <taxon>Ciliophora</taxon>
        <taxon>Intramacronucleata</taxon>
        <taxon>Oligohymenophorea</taxon>
        <taxon>Hymenostomatida</taxon>
        <taxon>Ophryoglenina</taxon>
        <taxon>Ichthyophthirius</taxon>
    </lineage>
</organism>
<feature type="binding site" evidence="6">
    <location>
        <position position="89"/>
    </location>
    <ligand>
        <name>Mg(2+)</name>
        <dbReference type="ChEBI" id="CHEBI:18420"/>
    </ligand>
</feature>
<evidence type="ECO:0000256" key="2">
    <source>
        <dbReference type="ARBA" id="ARBA00022741"/>
    </source>
</evidence>
<feature type="domain" description="Protein kinase" evidence="7">
    <location>
        <begin position="1"/>
        <end position="210"/>
    </location>
</feature>
<dbReference type="GO" id="GO:0005829">
    <property type="term" value="C:cytosol"/>
    <property type="evidence" value="ECO:0007669"/>
    <property type="project" value="TreeGrafter"/>
</dbReference>
<dbReference type="AlphaFoldDB" id="G0QQJ2"/>
<dbReference type="OrthoDB" id="10261027at2759"/>
<evidence type="ECO:0000256" key="6">
    <source>
        <dbReference type="PIRSR" id="PIRSR000615-3"/>
    </source>
</evidence>
<dbReference type="InterPro" id="IPR011009">
    <property type="entry name" value="Kinase-like_dom_sf"/>
</dbReference>
<dbReference type="GO" id="GO:0004683">
    <property type="term" value="F:calcium/calmodulin-dependent protein kinase activity"/>
    <property type="evidence" value="ECO:0007669"/>
    <property type="project" value="UniProtKB-EC"/>
</dbReference>
<keyword evidence="4" id="KW-0067">ATP-binding</keyword>
<reference evidence="8 9" key="1">
    <citation type="submission" date="2011-07" db="EMBL/GenBank/DDBJ databases">
        <authorList>
            <person name="Coyne R."/>
            <person name="Brami D."/>
            <person name="Johnson J."/>
            <person name="Hostetler J."/>
            <person name="Hannick L."/>
            <person name="Clark T."/>
            <person name="Cassidy-Hanley D."/>
            <person name="Inman J."/>
        </authorList>
    </citation>
    <scope>NUCLEOTIDE SEQUENCE [LARGE SCALE GENOMIC DNA]</scope>
    <source>
        <strain evidence="8 9">G5</strain>
    </source>
</reference>
<evidence type="ECO:0000256" key="5">
    <source>
        <dbReference type="PIRSR" id="PIRSR000615-1"/>
    </source>
</evidence>
<dbReference type="InParanoid" id="G0QQJ2"/>
<dbReference type="GO" id="GO:0000045">
    <property type="term" value="P:autophagosome assembly"/>
    <property type="evidence" value="ECO:0007669"/>
    <property type="project" value="TreeGrafter"/>
</dbReference>
<evidence type="ECO:0000256" key="3">
    <source>
        <dbReference type="ARBA" id="ARBA00022777"/>
    </source>
</evidence>
<dbReference type="eggNOG" id="KOG0595">
    <property type="taxonomic scope" value="Eukaryota"/>
</dbReference>
<dbReference type="EMBL" id="GL983644">
    <property type="protein sequence ID" value="EGR32514.1"/>
    <property type="molecule type" value="Genomic_DNA"/>
</dbReference>
<dbReference type="GeneID" id="14908674"/>
<name>G0QQJ2_ICHMU</name>
<dbReference type="STRING" id="857967.G0QQJ2"/>
<dbReference type="GO" id="GO:0000407">
    <property type="term" value="C:phagophore assembly site"/>
    <property type="evidence" value="ECO:0007669"/>
    <property type="project" value="TreeGrafter"/>
</dbReference>
<dbReference type="InterPro" id="IPR000719">
    <property type="entry name" value="Prot_kinase_dom"/>
</dbReference>
<dbReference type="PROSITE" id="PS50011">
    <property type="entry name" value="PROTEIN_KINASE_DOM"/>
    <property type="match status" value="1"/>
</dbReference>
<dbReference type="Pfam" id="PF00069">
    <property type="entry name" value="Pkinase"/>
    <property type="match status" value="1"/>
</dbReference>
<dbReference type="RefSeq" id="XP_004036500.1">
    <property type="nucleotide sequence ID" value="XM_004036452.1"/>
</dbReference>
<dbReference type="PANTHER" id="PTHR24348:SF22">
    <property type="entry name" value="NON-SPECIFIC SERINE_THREONINE PROTEIN KINASE"/>
    <property type="match status" value="1"/>
</dbReference>
<keyword evidence="2" id="KW-0547">Nucleotide-binding</keyword>
<evidence type="ECO:0000313" key="9">
    <source>
        <dbReference type="Proteomes" id="UP000008983"/>
    </source>
</evidence>
<dbReference type="GO" id="GO:0005776">
    <property type="term" value="C:autophagosome"/>
    <property type="evidence" value="ECO:0007669"/>
    <property type="project" value="TreeGrafter"/>
</dbReference>
<evidence type="ECO:0000259" key="7">
    <source>
        <dbReference type="PROSITE" id="PS50011"/>
    </source>
</evidence>
<gene>
    <name evidence="8" type="ORF">IMG5_079940</name>
</gene>
<dbReference type="InterPro" id="IPR045269">
    <property type="entry name" value="Atg1-like"/>
</dbReference>
<evidence type="ECO:0000313" key="8">
    <source>
        <dbReference type="EMBL" id="EGR32514.1"/>
    </source>
</evidence>
<dbReference type="OMA" id="ANDNTPW"/>
<dbReference type="Proteomes" id="UP000008983">
    <property type="component" value="Unassembled WGS sequence"/>
</dbReference>
<dbReference type="InterPro" id="IPR008271">
    <property type="entry name" value="Ser/Thr_kinase_AS"/>
</dbReference>
<dbReference type="PROSITE" id="PS00108">
    <property type="entry name" value="PROTEIN_KINASE_ST"/>
    <property type="match status" value="1"/>
</dbReference>
<sequence>MKMLKHKNIVQLYDVIKTENNLYMIVEYCNQGNLQKYIYNNSQLKEHDLFNIMFQIMEGFQCLHNNNIVHRDLKLLNVLLNDQSVKIADFGFSKVIETGMEEPILVSFVGTPLYMSPQVLQQQSYSSKTDIWSLGILYYEILYKRTPWEGKNYFDLLQNILNRPLQFPDQPFISKNQQQIITKMLQIKEEDRINWIDLFKFFEEQNRKYIIEQIQRDFQLENNENFMKQIVGFFANNTNAIQNLQIVIQMQQIINKNNERKYSLQEVKQIIENQLQIYFNFSQQQLQFNQNI</sequence>
<keyword evidence="6" id="KW-0460">Magnesium</keyword>
<dbReference type="GO" id="GO:0046872">
    <property type="term" value="F:metal ion binding"/>
    <property type="evidence" value="ECO:0007669"/>
    <property type="project" value="UniProtKB-KW"/>
</dbReference>
<evidence type="ECO:0000256" key="4">
    <source>
        <dbReference type="ARBA" id="ARBA00022840"/>
    </source>
</evidence>
<dbReference type="GO" id="GO:0005524">
    <property type="term" value="F:ATP binding"/>
    <property type="evidence" value="ECO:0007669"/>
    <property type="project" value="UniProtKB-KW"/>
</dbReference>
<feature type="binding site" evidence="6">
    <location>
        <position position="77"/>
    </location>
    <ligand>
        <name>Mg(2+)</name>
        <dbReference type="ChEBI" id="CHEBI:18420"/>
    </ligand>
</feature>
<keyword evidence="3 8" id="KW-0418">Kinase</keyword>
<dbReference type="SUPFAM" id="SSF56112">
    <property type="entry name" value="Protein kinase-like (PK-like)"/>
    <property type="match status" value="1"/>
</dbReference>